<evidence type="ECO:0000313" key="3">
    <source>
        <dbReference type="Proteomes" id="UP000299102"/>
    </source>
</evidence>
<evidence type="ECO:0000313" key="2">
    <source>
        <dbReference type="EMBL" id="GBP51380.1"/>
    </source>
</evidence>
<accession>A0A4C1WKK3</accession>
<keyword evidence="1" id="KW-0472">Membrane</keyword>
<dbReference type="AlphaFoldDB" id="A0A4C1WKK3"/>
<organism evidence="2 3">
    <name type="scientific">Eumeta variegata</name>
    <name type="common">Bagworm moth</name>
    <name type="synonym">Eumeta japonica</name>
    <dbReference type="NCBI Taxonomy" id="151549"/>
    <lineage>
        <taxon>Eukaryota</taxon>
        <taxon>Metazoa</taxon>
        <taxon>Ecdysozoa</taxon>
        <taxon>Arthropoda</taxon>
        <taxon>Hexapoda</taxon>
        <taxon>Insecta</taxon>
        <taxon>Pterygota</taxon>
        <taxon>Neoptera</taxon>
        <taxon>Endopterygota</taxon>
        <taxon>Lepidoptera</taxon>
        <taxon>Glossata</taxon>
        <taxon>Ditrysia</taxon>
        <taxon>Tineoidea</taxon>
        <taxon>Psychidae</taxon>
        <taxon>Oiketicinae</taxon>
        <taxon>Eumeta</taxon>
    </lineage>
</organism>
<reference evidence="2 3" key="1">
    <citation type="journal article" date="2019" name="Commun. Biol.">
        <title>The bagworm genome reveals a unique fibroin gene that provides high tensile strength.</title>
        <authorList>
            <person name="Kono N."/>
            <person name="Nakamura H."/>
            <person name="Ohtoshi R."/>
            <person name="Tomita M."/>
            <person name="Numata K."/>
            <person name="Arakawa K."/>
        </authorList>
    </citation>
    <scope>NUCLEOTIDE SEQUENCE [LARGE SCALE GENOMIC DNA]</scope>
</reference>
<sequence length="173" mass="20359">MDSILMELRKLHTTHIVERGRCKNNDAIKRRDTKKRQSKDCEQERQMLRKHFLVSLSLTPGVFAESSRCTHAFRLIIFSEVVRRESPNVRHVQARGRPRVRRTCYVSRRIVFFAYLLLVFFSSALYSEVQSPSAGSGCTHDLWMTEKKHLHTHTHTHIHTDTHIYVRARNAHL</sequence>
<protein>
    <submittedName>
        <fullName evidence="2">Uncharacterized protein</fullName>
    </submittedName>
</protein>
<dbReference type="Proteomes" id="UP000299102">
    <property type="component" value="Unassembled WGS sequence"/>
</dbReference>
<evidence type="ECO:0000256" key="1">
    <source>
        <dbReference type="SAM" id="Phobius"/>
    </source>
</evidence>
<keyword evidence="3" id="KW-1185">Reference proteome</keyword>
<name>A0A4C1WKK3_EUMVA</name>
<comment type="caution">
    <text evidence="2">The sequence shown here is derived from an EMBL/GenBank/DDBJ whole genome shotgun (WGS) entry which is preliminary data.</text>
</comment>
<keyword evidence="1" id="KW-0812">Transmembrane</keyword>
<dbReference type="EMBL" id="BGZK01000580">
    <property type="protein sequence ID" value="GBP51380.1"/>
    <property type="molecule type" value="Genomic_DNA"/>
</dbReference>
<gene>
    <name evidence="2" type="ORF">EVAR_38774_1</name>
</gene>
<feature type="transmembrane region" description="Helical" evidence="1">
    <location>
        <begin position="105"/>
        <end position="126"/>
    </location>
</feature>
<keyword evidence="1" id="KW-1133">Transmembrane helix</keyword>
<proteinExistence type="predicted"/>